<dbReference type="OrthoDB" id="1494661at2"/>
<dbReference type="SUPFAM" id="SSF159594">
    <property type="entry name" value="XCC0632-like"/>
    <property type="match status" value="1"/>
</dbReference>
<dbReference type="Pfam" id="PF03886">
    <property type="entry name" value="ABC_trans_aux"/>
    <property type="match status" value="1"/>
</dbReference>
<comment type="caution">
    <text evidence="3">The sequence shown here is derived from an EMBL/GenBank/DDBJ whole genome shotgun (WGS) entry which is preliminary data.</text>
</comment>
<dbReference type="Proteomes" id="UP000254875">
    <property type="component" value="Unassembled WGS sequence"/>
</dbReference>
<evidence type="ECO:0000256" key="1">
    <source>
        <dbReference type="SAM" id="SignalP"/>
    </source>
</evidence>
<dbReference type="Gene3D" id="3.40.50.10610">
    <property type="entry name" value="ABC-type transport auxiliary lipoprotein component"/>
    <property type="match status" value="1"/>
</dbReference>
<dbReference type="PROSITE" id="PS51257">
    <property type="entry name" value="PROKAR_LIPOPROTEIN"/>
    <property type="match status" value="1"/>
</dbReference>
<proteinExistence type="predicted"/>
<dbReference type="AlphaFoldDB" id="A0A370MXE1"/>
<feature type="signal peptide" evidence="1">
    <location>
        <begin position="1"/>
        <end position="21"/>
    </location>
</feature>
<evidence type="ECO:0000313" key="4">
    <source>
        <dbReference type="Proteomes" id="UP000254875"/>
    </source>
</evidence>
<dbReference type="InterPro" id="IPR005586">
    <property type="entry name" value="ABC_trans_aux"/>
</dbReference>
<feature type="domain" description="ABC-type transport auxiliary lipoprotein component" evidence="2">
    <location>
        <begin position="28"/>
        <end position="185"/>
    </location>
</feature>
<protein>
    <recommendedName>
        <fullName evidence="2">ABC-type transport auxiliary lipoprotein component domain-containing protein</fullName>
    </recommendedName>
</protein>
<name>A0A370MXE1_9BURK</name>
<keyword evidence="4" id="KW-1185">Reference proteome</keyword>
<feature type="chain" id="PRO_5016620918" description="ABC-type transport auxiliary lipoprotein component domain-containing protein" evidence="1">
    <location>
        <begin position="22"/>
        <end position="195"/>
    </location>
</feature>
<reference evidence="4" key="1">
    <citation type="submission" date="2018-05" db="EMBL/GenBank/DDBJ databases">
        <authorList>
            <person name="Feng T."/>
        </authorList>
    </citation>
    <scope>NUCLEOTIDE SEQUENCE [LARGE SCALE GENOMIC DNA]</scope>
    <source>
        <strain evidence="4">S27</strain>
    </source>
</reference>
<sequence>MMRLSLLVAFALAVLTLAGCASPKADFYTLSPEAPRESARPATPIVVLIGSVNVPELVDRPQIVVRAGANQVTMNEFARWADSLKSQIPRVLAADVAQELNSPRVSAYPMAGDMTAVWRVQIDVQRFDATLGDAVTVEVLWSVSPPGKRAPLSGRSTVREPCAGAGYDAVVAAYSRAFATVSGDISASIRSAAPL</sequence>
<dbReference type="EMBL" id="QHKS01000041">
    <property type="protein sequence ID" value="RDJ98019.1"/>
    <property type="molecule type" value="Genomic_DNA"/>
</dbReference>
<keyword evidence="1" id="KW-0732">Signal</keyword>
<evidence type="ECO:0000259" key="2">
    <source>
        <dbReference type="Pfam" id="PF03886"/>
    </source>
</evidence>
<accession>A0A370MXE1</accession>
<organism evidence="3 4">
    <name type="scientific">Paraburkholderia lacunae</name>
    <dbReference type="NCBI Taxonomy" id="2211104"/>
    <lineage>
        <taxon>Bacteria</taxon>
        <taxon>Pseudomonadati</taxon>
        <taxon>Pseudomonadota</taxon>
        <taxon>Betaproteobacteria</taxon>
        <taxon>Burkholderiales</taxon>
        <taxon>Burkholderiaceae</taxon>
        <taxon>Paraburkholderia</taxon>
    </lineage>
</organism>
<gene>
    <name evidence="3" type="ORF">DLM46_35320</name>
</gene>
<evidence type="ECO:0000313" key="3">
    <source>
        <dbReference type="EMBL" id="RDJ98019.1"/>
    </source>
</evidence>